<dbReference type="SUPFAM" id="SSF52540">
    <property type="entry name" value="P-loop containing nucleoside triphosphate hydrolases"/>
    <property type="match status" value="1"/>
</dbReference>
<reference evidence="6 7" key="1">
    <citation type="submission" date="2023-07" db="EMBL/GenBank/DDBJ databases">
        <title>Sequencing the genomes of 1000 actinobacteria strains.</title>
        <authorList>
            <person name="Klenk H.-P."/>
        </authorList>
    </citation>
    <scope>NUCLEOTIDE SEQUENCE [LARGE SCALE GENOMIC DNA]</scope>
    <source>
        <strain evidence="6 7">DSM 44711</strain>
    </source>
</reference>
<evidence type="ECO:0000259" key="5">
    <source>
        <dbReference type="PROSITE" id="PS51755"/>
    </source>
</evidence>
<dbReference type="GO" id="GO:0000160">
    <property type="term" value="P:phosphorelay signal transduction system"/>
    <property type="evidence" value="ECO:0007669"/>
    <property type="project" value="InterPro"/>
</dbReference>
<evidence type="ECO:0000313" key="7">
    <source>
        <dbReference type="Proteomes" id="UP001183629"/>
    </source>
</evidence>
<dbReference type="PANTHER" id="PTHR47691:SF3">
    <property type="entry name" value="HTH-TYPE TRANSCRIPTIONAL REGULATOR RV0890C-RELATED"/>
    <property type="match status" value="1"/>
</dbReference>
<accession>A0AAE3ZZZ8</accession>
<keyword evidence="7" id="KW-1185">Reference proteome</keyword>
<feature type="compositionally biased region" description="Pro residues" evidence="4">
    <location>
        <begin position="256"/>
        <end position="294"/>
    </location>
</feature>
<feature type="region of interest" description="Disordered" evidence="4">
    <location>
        <begin position="970"/>
        <end position="1026"/>
    </location>
</feature>
<gene>
    <name evidence="6" type="ORF">J2S44_007333</name>
</gene>
<feature type="DNA-binding region" description="OmpR/PhoB-type" evidence="3">
    <location>
        <begin position="1"/>
        <end position="90"/>
    </location>
</feature>
<dbReference type="SMART" id="SM01043">
    <property type="entry name" value="BTAD"/>
    <property type="match status" value="1"/>
</dbReference>
<dbReference type="EMBL" id="JAVDYC010000001">
    <property type="protein sequence ID" value="MDR7327083.1"/>
    <property type="molecule type" value="Genomic_DNA"/>
</dbReference>
<dbReference type="SUPFAM" id="SSF46894">
    <property type="entry name" value="C-terminal effector domain of the bipartite response regulators"/>
    <property type="match status" value="1"/>
</dbReference>
<dbReference type="Gene3D" id="3.40.50.300">
    <property type="entry name" value="P-loop containing nucleotide triphosphate hydrolases"/>
    <property type="match status" value="1"/>
</dbReference>
<dbReference type="InterPro" id="IPR001867">
    <property type="entry name" value="OmpR/PhoB-type_DNA-bd"/>
</dbReference>
<dbReference type="InterPro" id="IPR005158">
    <property type="entry name" value="BTAD"/>
</dbReference>
<feature type="domain" description="OmpR/PhoB-type" evidence="5">
    <location>
        <begin position="1"/>
        <end position="90"/>
    </location>
</feature>
<comment type="similarity">
    <text evidence="1">Belongs to the AfsR/DnrI/RedD regulatory family.</text>
</comment>
<dbReference type="GO" id="GO:0006355">
    <property type="term" value="P:regulation of DNA-templated transcription"/>
    <property type="evidence" value="ECO:0007669"/>
    <property type="project" value="InterPro"/>
</dbReference>
<protein>
    <submittedName>
        <fullName evidence="6">ATPase/DNA-binding SARP family transcriptional activator</fullName>
    </submittedName>
</protein>
<evidence type="ECO:0000256" key="3">
    <source>
        <dbReference type="PROSITE-ProRule" id="PRU01091"/>
    </source>
</evidence>
<dbReference type="GO" id="GO:0003677">
    <property type="term" value="F:DNA binding"/>
    <property type="evidence" value="ECO:0007669"/>
    <property type="project" value="UniProtKB-UniRule"/>
</dbReference>
<organism evidence="6 7">
    <name type="scientific">Catenuloplanes niger</name>
    <dbReference type="NCBI Taxonomy" id="587534"/>
    <lineage>
        <taxon>Bacteria</taxon>
        <taxon>Bacillati</taxon>
        <taxon>Actinomycetota</taxon>
        <taxon>Actinomycetes</taxon>
        <taxon>Micromonosporales</taxon>
        <taxon>Micromonosporaceae</taxon>
        <taxon>Catenuloplanes</taxon>
    </lineage>
</organism>
<dbReference type="AlphaFoldDB" id="A0AAE3ZZZ8"/>
<evidence type="ECO:0000256" key="2">
    <source>
        <dbReference type="ARBA" id="ARBA00023125"/>
    </source>
</evidence>
<comment type="caution">
    <text evidence="6">The sequence shown here is derived from an EMBL/GenBank/DDBJ whole genome shotgun (WGS) entry which is preliminary data.</text>
</comment>
<name>A0AAE3ZZZ8_9ACTN</name>
<feature type="compositionally biased region" description="Basic and acidic residues" evidence="4">
    <location>
        <begin position="357"/>
        <end position="369"/>
    </location>
</feature>
<dbReference type="InterPro" id="IPR016032">
    <property type="entry name" value="Sig_transdc_resp-reg_C-effctor"/>
</dbReference>
<keyword evidence="2 3" id="KW-0238">DNA-binding</keyword>
<dbReference type="InterPro" id="IPR036388">
    <property type="entry name" value="WH-like_DNA-bd_sf"/>
</dbReference>
<feature type="compositionally biased region" description="Pro residues" evidence="4">
    <location>
        <begin position="975"/>
        <end position="986"/>
    </location>
</feature>
<dbReference type="Gene3D" id="1.10.10.10">
    <property type="entry name" value="Winged helix-like DNA-binding domain superfamily/Winged helix DNA-binding domain"/>
    <property type="match status" value="1"/>
</dbReference>
<dbReference type="PANTHER" id="PTHR47691">
    <property type="entry name" value="REGULATOR-RELATED"/>
    <property type="match status" value="1"/>
</dbReference>
<evidence type="ECO:0000256" key="1">
    <source>
        <dbReference type="ARBA" id="ARBA00005820"/>
    </source>
</evidence>
<dbReference type="PROSITE" id="PS51755">
    <property type="entry name" value="OMPR_PHOB"/>
    <property type="match status" value="1"/>
</dbReference>
<sequence>MLTFAVLGPLEVRDGDRRVELGGRLPRRLLALLLAADGQPVGDDRLADGVWAGRPPREPTAALQVYVSRLRRVLPGAGLRRADGGYRLAAGTDAGRFAEHAARARALAAAGRPGEAHAAFEAALRLWRGEPYPEIADVAAVSAVRAELAEHRESAREDGVAALLDAGDHATAAAVLEGLVRDAPYRERRWQLLALALYRAGRQAEALAAVRRARTLLAGELGVDPGPQLRDVERRILTHDPTLLPAGGDRPRRPRPLPTPPAESAPPPEPAPSDEPAPLPEPAPSDEPAPPAEPAPSAGRAPGPGPRGNGRVPSPSAGREPDPEPVGNGRTPSSSAGREPDPEPVGNGRTPSSSAGREPDPEPPRDGRRGGRALSSFVGRAADLALLGRLMAAHRLVTVLGPAGVGKTRLAAEWAPAGTLIRLADVTDPALLVPALAAAAGVTGPVRDPRAALVDRLRRLREPLVLDNCEHLADHVARLLVDLLDRVPGLRVLATSRTPLGIDGEHVLPLAPLAPPDAVTLLTDRIRAVRPGWTPAATDRHDLRNLADALDRLPLALELAAARARTFGLRELTGRLDDRFALLGRIPRGAVTPHATLHEAVAWSFDLLSDAERELAVRLWPYEGGFGLEVAGDRLDDLAALCDQSVVTADTGTVPVRYRMLETIRAYARAIDADPDRSRAAHAAWVRGLVAEAAADLRGKHSADAMDRLRRELPNIRAAIAHDLAHAPAHALRTAAELMWFWVRGGLPGEGDRVLSAALAAAPDAPLEDVVRAETALGGLRYVAGDVEAARRMLSGAARTVTGATSHRVLLAEVRYYQGLVQVPSGDAEIALSAAAEALDIAVETGTGWLVAASEMTLGAALVLAGLVGAGQERLRAAVRHGYTWTAALSELMLGQTMVAAGDRDAIAVLWSSLRRFRDEGDLSNVLAVLHNGALALDAAGDHDGAAVLHAVVRIHHVRNGIQPAGAYIGTDAPPARPAGDPPADPPSLADAIAVLEAAAARHAGTDPAQHPTQVPGSALRRTDTH</sequence>
<proteinExistence type="inferred from homology"/>
<dbReference type="RefSeq" id="WP_310423918.1">
    <property type="nucleotide sequence ID" value="NZ_JAVDYC010000001.1"/>
</dbReference>
<dbReference type="SUPFAM" id="SSF48452">
    <property type="entry name" value="TPR-like"/>
    <property type="match status" value="2"/>
</dbReference>
<dbReference type="InterPro" id="IPR027417">
    <property type="entry name" value="P-loop_NTPase"/>
</dbReference>
<dbReference type="SMART" id="SM00862">
    <property type="entry name" value="Trans_reg_C"/>
    <property type="match status" value="1"/>
</dbReference>
<dbReference type="Proteomes" id="UP001183629">
    <property type="component" value="Unassembled WGS sequence"/>
</dbReference>
<dbReference type="Pfam" id="PF03704">
    <property type="entry name" value="BTAD"/>
    <property type="match status" value="1"/>
</dbReference>
<dbReference type="CDD" id="cd15831">
    <property type="entry name" value="BTAD"/>
    <property type="match status" value="1"/>
</dbReference>
<feature type="region of interest" description="Disordered" evidence="4">
    <location>
        <begin position="239"/>
        <end position="372"/>
    </location>
</feature>
<evidence type="ECO:0000256" key="4">
    <source>
        <dbReference type="SAM" id="MobiDB-lite"/>
    </source>
</evidence>
<feature type="compositionally biased region" description="Low complexity" evidence="4">
    <location>
        <begin position="987"/>
        <end position="1003"/>
    </location>
</feature>
<dbReference type="InterPro" id="IPR011990">
    <property type="entry name" value="TPR-like_helical_dom_sf"/>
</dbReference>
<evidence type="ECO:0000313" key="6">
    <source>
        <dbReference type="EMBL" id="MDR7327083.1"/>
    </source>
</evidence>
<dbReference type="Gene3D" id="1.25.40.10">
    <property type="entry name" value="Tetratricopeptide repeat domain"/>
    <property type="match status" value="1"/>
</dbReference>